<evidence type="ECO:0000256" key="2">
    <source>
        <dbReference type="ARBA" id="ARBA00022801"/>
    </source>
</evidence>
<keyword evidence="2" id="KW-0378">Hydrolase</keyword>
<accession>A0ABU9YGB6</accession>
<protein>
    <submittedName>
        <fullName evidence="4">Prolyl oligopeptidase family serine peptidase</fullName>
    </submittedName>
</protein>
<feature type="domain" description="Phospholipase/carboxylesterase/thioesterase" evidence="3">
    <location>
        <begin position="12"/>
        <end position="229"/>
    </location>
</feature>
<comment type="similarity">
    <text evidence="1">Belongs to the AB hydrolase superfamily. AB hydrolase 2 family.</text>
</comment>
<dbReference type="InterPro" id="IPR029058">
    <property type="entry name" value="AB_hydrolase_fold"/>
</dbReference>
<evidence type="ECO:0000313" key="4">
    <source>
        <dbReference type="EMBL" id="MEN2987771.1"/>
    </source>
</evidence>
<evidence type="ECO:0000256" key="1">
    <source>
        <dbReference type="ARBA" id="ARBA00006499"/>
    </source>
</evidence>
<dbReference type="PANTHER" id="PTHR10655">
    <property type="entry name" value="LYSOPHOSPHOLIPASE-RELATED"/>
    <property type="match status" value="1"/>
</dbReference>
<gene>
    <name evidence="4" type="ORF">WG926_05610</name>
</gene>
<evidence type="ECO:0000313" key="5">
    <source>
        <dbReference type="Proteomes" id="UP001413721"/>
    </source>
</evidence>
<dbReference type="RefSeq" id="WP_345932504.1">
    <property type="nucleotide sequence ID" value="NZ_JBBKTV010000003.1"/>
</dbReference>
<organism evidence="4 5">
    <name type="scientific">Tistrella arctica</name>
    <dbReference type="NCBI Taxonomy" id="3133430"/>
    <lineage>
        <taxon>Bacteria</taxon>
        <taxon>Pseudomonadati</taxon>
        <taxon>Pseudomonadota</taxon>
        <taxon>Alphaproteobacteria</taxon>
        <taxon>Geminicoccales</taxon>
        <taxon>Geminicoccaceae</taxon>
        <taxon>Tistrella</taxon>
    </lineage>
</organism>
<dbReference type="InterPro" id="IPR050565">
    <property type="entry name" value="LYPA1-2/EST-like"/>
</dbReference>
<reference evidence="4 5" key="1">
    <citation type="submission" date="2024-03" db="EMBL/GenBank/DDBJ databases">
        <title>High-quality draft genome sequencing of Tistrella sp. BH-R2-4.</title>
        <authorList>
            <person name="Dong C."/>
        </authorList>
    </citation>
    <scope>NUCLEOTIDE SEQUENCE [LARGE SCALE GENOMIC DNA]</scope>
    <source>
        <strain evidence="4 5">BH-R2-4</strain>
    </source>
</reference>
<dbReference type="PANTHER" id="PTHR10655:SF17">
    <property type="entry name" value="LYSOPHOSPHOLIPASE-LIKE PROTEIN 1"/>
    <property type="match status" value="1"/>
</dbReference>
<dbReference type="Proteomes" id="UP001413721">
    <property type="component" value="Unassembled WGS sequence"/>
</dbReference>
<dbReference type="SUPFAM" id="SSF53474">
    <property type="entry name" value="alpha/beta-Hydrolases"/>
    <property type="match status" value="1"/>
</dbReference>
<dbReference type="InterPro" id="IPR003140">
    <property type="entry name" value="PLipase/COase/thioEstase"/>
</dbReference>
<proteinExistence type="inferred from homology"/>
<dbReference type="Gene3D" id="3.40.50.1820">
    <property type="entry name" value="alpha/beta hydrolase"/>
    <property type="match status" value="1"/>
</dbReference>
<dbReference type="Pfam" id="PF02230">
    <property type="entry name" value="Abhydrolase_2"/>
    <property type="match status" value="1"/>
</dbReference>
<name>A0ABU9YGB6_9PROT</name>
<sequence length="233" mass="23762">MTAQPGLTGPELLPPDGTVRRVVVFLHGYGADGQDLIGLAPFFAQALPGTAFYAPDAPEPCEMSPFGRQWFGLDDYDPDLLRREPANMAAAHARMAAGVARSAGPLRSFLAAALETHDLTADRLALIGFSQGTMMALGVGLALNPAPAAIVGFSGALLGPVPPVPVAATRPAVLLIHGAADPVVPVEASGHAAAKLKDAGIAVDVLRRPGLAHGIDQAGAEAAAAFLVRHLPG</sequence>
<comment type="caution">
    <text evidence="4">The sequence shown here is derived from an EMBL/GenBank/DDBJ whole genome shotgun (WGS) entry which is preliminary data.</text>
</comment>
<keyword evidence="5" id="KW-1185">Reference proteome</keyword>
<dbReference type="EMBL" id="JBBKTW010000002">
    <property type="protein sequence ID" value="MEN2987771.1"/>
    <property type="molecule type" value="Genomic_DNA"/>
</dbReference>
<evidence type="ECO:0000259" key="3">
    <source>
        <dbReference type="Pfam" id="PF02230"/>
    </source>
</evidence>